<reference evidence="7 8" key="1">
    <citation type="submission" date="2017-02" db="EMBL/GenBank/DDBJ databases">
        <title>Draft Genome Sequences of 'Candidatus Synechococcus spongiarum', Cyanobacterial Symbionts of the Mediterranean Sponge Aplysina aerophoba from two locations.</title>
        <authorList>
            <person name="Slaby B.M."/>
            <person name="Hentschel U."/>
        </authorList>
    </citation>
    <scope>NUCLEOTIDE SEQUENCE [LARGE SCALE GENOMIC DNA]</scope>
    <source>
        <strain evidence="7">LMB bulk15N</strain>
    </source>
</reference>
<dbReference type="InterPro" id="IPR038594">
    <property type="entry name" value="SepF-like_sf"/>
</dbReference>
<name>A0A1T1D2D9_9SYNE</name>
<comment type="subcellular location">
    <subcellularLocation>
        <location evidence="5">Cytoplasm</location>
    </subcellularLocation>
    <text evidence="5">Localizes to the division site, in a FtsZ-dependent manner.</text>
</comment>
<feature type="compositionally biased region" description="Pro residues" evidence="6">
    <location>
        <begin position="164"/>
        <end position="181"/>
    </location>
</feature>
<organism evidence="7 8">
    <name type="scientific">Candidatus Synechococcus spongiarum LMB bulk15N</name>
    <dbReference type="NCBI Taxonomy" id="1943583"/>
    <lineage>
        <taxon>Bacteria</taxon>
        <taxon>Bacillati</taxon>
        <taxon>Cyanobacteriota</taxon>
        <taxon>Cyanophyceae</taxon>
        <taxon>Synechococcales</taxon>
        <taxon>Synechococcaceae</taxon>
        <taxon>Synechococcus</taxon>
    </lineage>
</organism>
<evidence type="ECO:0000313" key="7">
    <source>
        <dbReference type="EMBL" id="OOV35049.1"/>
    </source>
</evidence>
<dbReference type="InterPro" id="IPR007561">
    <property type="entry name" value="Cell_div_SepF/SepF-rel"/>
</dbReference>
<sequence length="214" mass="22984">MSFLSRMRSIVSGDDDETNEHDHGYGYGQDEGLMDGVLPDELSGPPSPGHGALDMPHGLDQEPFSQDNVIGMPGISSEMSEVVFMQPQNFDEMPRAIQALRERRTIILNLTRMDPEEAQRAVDFVSGGNFATDGSQERLGEGIFLFAPSCVKVTLAEASKSAPSPEPPAAKPDPPQPPPRPSVNNSRNGHGGQPSSFIPDGNFTPFSGELPPTV</sequence>
<dbReference type="PANTHER" id="PTHR35798:SF1">
    <property type="entry name" value="CELL DIVISION PROTEIN SEPF"/>
    <property type="match status" value="1"/>
</dbReference>
<keyword evidence="1 5" id="KW-0132">Cell division</keyword>
<keyword evidence="3 5" id="KW-0131">Cell cycle</keyword>
<dbReference type="PANTHER" id="PTHR35798">
    <property type="entry name" value="CELL DIVISION PROTEIN SEPF"/>
    <property type="match status" value="1"/>
</dbReference>
<evidence type="ECO:0000256" key="5">
    <source>
        <dbReference type="HAMAP-Rule" id="MF_01197"/>
    </source>
</evidence>
<feature type="region of interest" description="Disordered" evidence="6">
    <location>
        <begin position="158"/>
        <end position="214"/>
    </location>
</feature>
<gene>
    <name evidence="5" type="primary">sepF</name>
    <name evidence="7" type="ORF">BV53_04500</name>
</gene>
<dbReference type="GO" id="GO:0005737">
    <property type="term" value="C:cytoplasm"/>
    <property type="evidence" value="ECO:0007669"/>
    <property type="project" value="UniProtKB-SubCell"/>
</dbReference>
<evidence type="ECO:0000256" key="4">
    <source>
        <dbReference type="ARBA" id="ARBA00044936"/>
    </source>
</evidence>
<evidence type="ECO:0000256" key="3">
    <source>
        <dbReference type="ARBA" id="ARBA00023306"/>
    </source>
</evidence>
<feature type="region of interest" description="Disordered" evidence="6">
    <location>
        <begin position="1"/>
        <end position="62"/>
    </location>
</feature>
<accession>A0A1T1D2D9</accession>
<proteinExistence type="inferred from homology"/>
<evidence type="ECO:0000313" key="8">
    <source>
        <dbReference type="Proteomes" id="UP000242590"/>
    </source>
</evidence>
<dbReference type="Pfam" id="PF04472">
    <property type="entry name" value="SepF"/>
    <property type="match status" value="1"/>
</dbReference>
<comment type="caution">
    <text evidence="7">The sequence shown here is derived from an EMBL/GenBank/DDBJ whole genome shotgun (WGS) entry which is preliminary data.</text>
</comment>
<comment type="similarity">
    <text evidence="5">Belongs to the SepF family.</text>
</comment>
<dbReference type="Gene3D" id="3.30.110.150">
    <property type="entry name" value="SepF-like protein"/>
    <property type="match status" value="1"/>
</dbReference>
<evidence type="ECO:0000256" key="1">
    <source>
        <dbReference type="ARBA" id="ARBA00022618"/>
    </source>
</evidence>
<feature type="compositionally biased region" description="Polar residues" evidence="6">
    <location>
        <begin position="183"/>
        <end position="196"/>
    </location>
</feature>
<evidence type="ECO:0000256" key="6">
    <source>
        <dbReference type="SAM" id="MobiDB-lite"/>
    </source>
</evidence>
<dbReference type="AlphaFoldDB" id="A0A1T1D2D9"/>
<dbReference type="GO" id="GO:0043093">
    <property type="term" value="P:FtsZ-dependent cytokinesis"/>
    <property type="evidence" value="ECO:0007669"/>
    <property type="project" value="UniProtKB-UniRule"/>
</dbReference>
<dbReference type="InterPro" id="IPR023052">
    <property type="entry name" value="Cell_div_SepF"/>
</dbReference>
<keyword evidence="2 5" id="KW-0717">Septation</keyword>
<evidence type="ECO:0000256" key="2">
    <source>
        <dbReference type="ARBA" id="ARBA00023210"/>
    </source>
</evidence>
<comment type="subunit">
    <text evidence="5">Homodimer. Interacts with FtsZ.</text>
</comment>
<dbReference type="GO" id="GO:0000917">
    <property type="term" value="P:division septum assembly"/>
    <property type="evidence" value="ECO:0007669"/>
    <property type="project" value="UniProtKB-KW"/>
</dbReference>
<keyword evidence="5" id="KW-0963">Cytoplasm</keyword>
<protein>
    <recommendedName>
        <fullName evidence="5">Cell division protein SepF</fullName>
    </recommendedName>
</protein>
<dbReference type="HAMAP" id="MF_01197">
    <property type="entry name" value="SepF"/>
    <property type="match status" value="1"/>
</dbReference>
<dbReference type="EMBL" id="MWLE01000060">
    <property type="protein sequence ID" value="OOV35049.1"/>
    <property type="molecule type" value="Genomic_DNA"/>
</dbReference>
<comment type="function">
    <text evidence="4 5">Cell division protein that is part of the divisome complex and is recruited early to the Z-ring. Probably stimulates Z-ring formation, perhaps through the cross-linking of FtsZ protofilaments. Its function overlaps with FtsA.</text>
</comment>
<dbReference type="Proteomes" id="UP000242590">
    <property type="component" value="Unassembled WGS sequence"/>
</dbReference>